<comment type="caution">
    <text evidence="1">The sequence shown here is derived from an EMBL/GenBank/DDBJ whole genome shotgun (WGS) entry which is preliminary data.</text>
</comment>
<keyword evidence="2" id="KW-1185">Reference proteome</keyword>
<accession>A0AAW1QSG1</accession>
<protein>
    <recommendedName>
        <fullName evidence="3">DUF1664 domain-containing protein</fullName>
    </recommendedName>
</protein>
<organism evidence="1 2">
    <name type="scientific">[Myrmecia] bisecta</name>
    <dbReference type="NCBI Taxonomy" id="41462"/>
    <lineage>
        <taxon>Eukaryota</taxon>
        <taxon>Viridiplantae</taxon>
        <taxon>Chlorophyta</taxon>
        <taxon>core chlorophytes</taxon>
        <taxon>Trebouxiophyceae</taxon>
        <taxon>Trebouxiales</taxon>
        <taxon>Trebouxiaceae</taxon>
        <taxon>Myrmecia</taxon>
    </lineage>
</organism>
<dbReference type="Gene3D" id="1.20.5.320">
    <property type="entry name" value="6-Phosphogluconate Dehydrogenase, domain 3"/>
    <property type="match status" value="1"/>
</dbReference>
<dbReference type="AlphaFoldDB" id="A0AAW1QSG1"/>
<gene>
    <name evidence="1" type="ORF">WJX72_009991</name>
</gene>
<sequence length="126" mass="14156">MAFAWTHRHQIIVRVMTAFNPGRTSLSAMSVLAAALGTLGRVSLKWSHRQWVRYQRRQGYLDRLPQLYQTVASIQQDVTSIQQNLASIQQDVESIKGQVTILNMCACCWCMGCAAFTTCSSRLSAM</sequence>
<evidence type="ECO:0000313" key="1">
    <source>
        <dbReference type="EMBL" id="KAK9824397.1"/>
    </source>
</evidence>
<dbReference type="EMBL" id="JALJOR010000002">
    <property type="protein sequence ID" value="KAK9824397.1"/>
    <property type="molecule type" value="Genomic_DNA"/>
</dbReference>
<evidence type="ECO:0008006" key="3">
    <source>
        <dbReference type="Google" id="ProtNLM"/>
    </source>
</evidence>
<reference evidence="1 2" key="1">
    <citation type="journal article" date="2024" name="Nat. Commun.">
        <title>Phylogenomics reveals the evolutionary origins of lichenization in chlorophyte algae.</title>
        <authorList>
            <person name="Puginier C."/>
            <person name="Libourel C."/>
            <person name="Otte J."/>
            <person name="Skaloud P."/>
            <person name="Haon M."/>
            <person name="Grisel S."/>
            <person name="Petersen M."/>
            <person name="Berrin J.G."/>
            <person name="Delaux P.M."/>
            <person name="Dal Grande F."/>
            <person name="Keller J."/>
        </authorList>
    </citation>
    <scope>NUCLEOTIDE SEQUENCE [LARGE SCALE GENOMIC DNA]</scope>
    <source>
        <strain evidence="1 2">SAG 2043</strain>
    </source>
</reference>
<evidence type="ECO:0000313" key="2">
    <source>
        <dbReference type="Proteomes" id="UP001489004"/>
    </source>
</evidence>
<dbReference type="Proteomes" id="UP001489004">
    <property type="component" value="Unassembled WGS sequence"/>
</dbReference>
<proteinExistence type="predicted"/>
<name>A0AAW1QSG1_9CHLO</name>